<dbReference type="PROSITE" id="PS51186">
    <property type="entry name" value="GNAT"/>
    <property type="match status" value="1"/>
</dbReference>
<reference evidence="4 5" key="1">
    <citation type="submission" date="2019-06" db="EMBL/GenBank/DDBJ databases">
        <title>Sequencing the genomes of 1000 actinobacteria strains.</title>
        <authorList>
            <person name="Klenk H.-P."/>
        </authorList>
    </citation>
    <scope>NUCLEOTIDE SEQUENCE [LARGE SCALE GENOMIC DNA]</scope>
    <source>
        <strain evidence="4 5">DSM 45928</strain>
    </source>
</reference>
<dbReference type="InterPro" id="IPR016181">
    <property type="entry name" value="Acyl_CoA_acyltransferase"/>
</dbReference>
<keyword evidence="4" id="KW-0687">Ribonucleoprotein</keyword>
<dbReference type="GO" id="GO:0016747">
    <property type="term" value="F:acyltransferase activity, transferring groups other than amino-acyl groups"/>
    <property type="evidence" value="ECO:0007669"/>
    <property type="project" value="InterPro"/>
</dbReference>
<dbReference type="InParanoid" id="A0A543B227"/>
<dbReference type="Pfam" id="PF00583">
    <property type="entry name" value="Acetyltransf_1"/>
    <property type="match status" value="1"/>
</dbReference>
<keyword evidence="2" id="KW-0012">Acyltransferase</keyword>
<dbReference type="EMBL" id="VFOW01000001">
    <property type="protein sequence ID" value="TQL78889.1"/>
    <property type="molecule type" value="Genomic_DNA"/>
</dbReference>
<gene>
    <name evidence="4" type="ORF">FB566_4486</name>
</gene>
<dbReference type="RefSeq" id="WP_142043785.1">
    <property type="nucleotide sequence ID" value="NZ_JBHTGS010000002.1"/>
</dbReference>
<keyword evidence="5" id="KW-1185">Reference proteome</keyword>
<name>A0A543B227_9ACTN</name>
<feature type="domain" description="N-acetyltransferase" evidence="3">
    <location>
        <begin position="12"/>
        <end position="174"/>
    </location>
</feature>
<protein>
    <submittedName>
        <fullName evidence="4">Ribosomal protein S18 acetylase RimI-like enzyme</fullName>
    </submittedName>
</protein>
<dbReference type="InterPro" id="IPR000182">
    <property type="entry name" value="GNAT_dom"/>
</dbReference>
<dbReference type="PANTHER" id="PTHR43877">
    <property type="entry name" value="AMINOALKYLPHOSPHONATE N-ACETYLTRANSFERASE-RELATED-RELATED"/>
    <property type="match status" value="1"/>
</dbReference>
<organism evidence="4 5">
    <name type="scientific">Stackebrandtia endophytica</name>
    <dbReference type="NCBI Taxonomy" id="1496996"/>
    <lineage>
        <taxon>Bacteria</taxon>
        <taxon>Bacillati</taxon>
        <taxon>Actinomycetota</taxon>
        <taxon>Actinomycetes</taxon>
        <taxon>Glycomycetales</taxon>
        <taxon>Glycomycetaceae</taxon>
        <taxon>Stackebrandtia</taxon>
    </lineage>
</organism>
<evidence type="ECO:0000313" key="5">
    <source>
        <dbReference type="Proteomes" id="UP000317043"/>
    </source>
</evidence>
<comment type="caution">
    <text evidence="4">The sequence shown here is derived from an EMBL/GenBank/DDBJ whole genome shotgun (WGS) entry which is preliminary data.</text>
</comment>
<proteinExistence type="predicted"/>
<keyword evidence="1" id="KW-0808">Transferase</keyword>
<dbReference type="SUPFAM" id="SSF55729">
    <property type="entry name" value="Acyl-CoA N-acyltransferases (Nat)"/>
    <property type="match status" value="1"/>
</dbReference>
<evidence type="ECO:0000256" key="2">
    <source>
        <dbReference type="ARBA" id="ARBA00023315"/>
    </source>
</evidence>
<dbReference type="Proteomes" id="UP000317043">
    <property type="component" value="Unassembled WGS sequence"/>
</dbReference>
<sequence length="177" mass="19542">MTPSEIAPPVGIVVRPATEDDLAEIGRIAVDAYRADGQLSDESAYERALRDASQRARYSELLVAVDSDRVVGSVALCEPGTRLAEVCRPGELEFRMLSVDPFAQGRGVGTILAGACLDRARQRGCDAVVISTRDELAKTAQRMYRRLGFERLPDRDWIPEGTDIRLITWRHDLTVSV</sequence>
<evidence type="ECO:0000313" key="4">
    <source>
        <dbReference type="EMBL" id="TQL78889.1"/>
    </source>
</evidence>
<evidence type="ECO:0000256" key="1">
    <source>
        <dbReference type="ARBA" id="ARBA00022679"/>
    </source>
</evidence>
<dbReference type="OrthoDB" id="273614at2"/>
<dbReference type="AlphaFoldDB" id="A0A543B227"/>
<dbReference type="GO" id="GO:0005840">
    <property type="term" value="C:ribosome"/>
    <property type="evidence" value="ECO:0007669"/>
    <property type="project" value="UniProtKB-KW"/>
</dbReference>
<keyword evidence="4" id="KW-0689">Ribosomal protein</keyword>
<dbReference type="InterPro" id="IPR050832">
    <property type="entry name" value="Bact_Acetyltransf"/>
</dbReference>
<evidence type="ECO:0000259" key="3">
    <source>
        <dbReference type="PROSITE" id="PS51186"/>
    </source>
</evidence>
<dbReference type="CDD" id="cd04301">
    <property type="entry name" value="NAT_SF"/>
    <property type="match status" value="1"/>
</dbReference>
<dbReference type="Gene3D" id="3.40.630.30">
    <property type="match status" value="1"/>
</dbReference>
<accession>A0A543B227</accession>